<dbReference type="InterPro" id="IPR017942">
    <property type="entry name" value="Lipid-bd_serum_glycop_N"/>
</dbReference>
<dbReference type="RefSeq" id="XP_020846409.1">
    <property type="nucleotide sequence ID" value="XM_020990750.1"/>
</dbReference>
<sequence length="483" mass="53516">MMMRAQSWVLVSLLLLLEVLCSRVDASNPGIVVRITQKGLNYACAKSVITLEKKLLTITLPDFQGDFKIKHFGRGDYHFKSLNIQSVELKNSKLDLVPGEGLEASISNAFIRVDGDWKARKSFVKVSGSFDLQVKGISISVSLRLSSDSSGRPTVTSKQCSSHIADVDLDISGKIGWLLNLFRNHIESKFRRILQDEICEIVKKSVASDLQPYLQSLPVIAKIDNIASMDYALVGPPQATSYSLDTPFKGEFFRRSHRSPVPFELPAMNLPEDHDLMVYFGISDSVFNTASQVYWEAGTMNYTITDDMIPSSFRIRLITSSFRALVPQLGKLYPNMPMELQVTTSSPPAMVFSPGNVTLTPVMDLQAFVVQPNSLRVPLFLLSVTTTVWATVGVNGSRIVSSITPGSSLTMELKHSDIGPINVPLIQAILNYYALSTLLPAVNENLEIGFPLPLPRNIQLQDLLVQTYQDFLLLGANVLYTKH</sequence>
<evidence type="ECO:0000313" key="14">
    <source>
        <dbReference type="Proteomes" id="UP000515140"/>
    </source>
</evidence>
<reference evidence="15" key="1">
    <citation type="submission" date="2025-08" db="UniProtKB">
        <authorList>
            <consortium name="RefSeq"/>
        </authorList>
    </citation>
    <scope>IDENTIFICATION</scope>
    <source>
        <tissue evidence="15">Spleen</tissue>
    </source>
</reference>
<evidence type="ECO:0000256" key="5">
    <source>
        <dbReference type="ARBA" id="ARBA00022525"/>
    </source>
</evidence>
<evidence type="ECO:0000256" key="7">
    <source>
        <dbReference type="ARBA" id="ARBA00023180"/>
    </source>
</evidence>
<dbReference type="PIRSF" id="PIRSF002417">
    <property type="entry name" value="Lipid_binding_protein"/>
    <property type="match status" value="1"/>
</dbReference>
<keyword evidence="6 9" id="KW-1015">Disulfide bond</keyword>
<evidence type="ECO:0000256" key="6">
    <source>
        <dbReference type="ARBA" id="ARBA00023157"/>
    </source>
</evidence>
<dbReference type="GO" id="GO:0050829">
    <property type="term" value="P:defense response to Gram-negative bacterium"/>
    <property type="evidence" value="ECO:0007669"/>
    <property type="project" value="UniProtKB-UniRule"/>
</dbReference>
<dbReference type="GO" id="GO:0043032">
    <property type="term" value="P:positive regulation of macrophage activation"/>
    <property type="evidence" value="ECO:0007669"/>
    <property type="project" value="TreeGrafter"/>
</dbReference>
<dbReference type="InterPro" id="IPR032942">
    <property type="entry name" value="BPI/LBP/Plunc"/>
</dbReference>
<dbReference type="GO" id="GO:0006953">
    <property type="term" value="P:acute-phase response"/>
    <property type="evidence" value="ECO:0007669"/>
    <property type="project" value="TreeGrafter"/>
</dbReference>
<comment type="subunit">
    <text evidence="3 10">When bound to LPS, interacts (via C-terminus) with soluble and membrane-bound CD14.</text>
</comment>
<dbReference type="GO" id="GO:0005615">
    <property type="term" value="C:extracellular space"/>
    <property type="evidence" value="ECO:0007669"/>
    <property type="project" value="UniProtKB-UniRule"/>
</dbReference>
<feature type="chain" id="PRO_5028394491" description="Lipopolysaccharide-binding protein" evidence="11">
    <location>
        <begin position="27"/>
        <end position="483"/>
    </location>
</feature>
<dbReference type="GeneID" id="110211440"/>
<dbReference type="Pfam" id="PF02886">
    <property type="entry name" value="LBP_BPI_CETP_C"/>
    <property type="match status" value="1"/>
</dbReference>
<keyword evidence="10" id="KW-0044">Antibiotic</keyword>
<dbReference type="SMART" id="SM00329">
    <property type="entry name" value="BPI2"/>
    <property type="match status" value="1"/>
</dbReference>
<dbReference type="KEGG" id="pcw:110211440"/>
<evidence type="ECO:0000259" key="13">
    <source>
        <dbReference type="SMART" id="SM00329"/>
    </source>
</evidence>
<dbReference type="AlphaFoldDB" id="A0A6P5KN92"/>
<dbReference type="InParanoid" id="A0A6P5KN92"/>
<dbReference type="CDD" id="cd00026">
    <property type="entry name" value="BPI2"/>
    <property type="match status" value="1"/>
</dbReference>
<dbReference type="PANTHER" id="PTHR10504:SF66">
    <property type="entry name" value="LIPOPOLYSACCHARIDE-BINDING PROTEIN"/>
    <property type="match status" value="1"/>
</dbReference>
<dbReference type="GO" id="GO:0001530">
    <property type="term" value="F:lipopolysaccharide binding"/>
    <property type="evidence" value="ECO:0007669"/>
    <property type="project" value="UniProtKB-UniRule"/>
</dbReference>
<dbReference type="InterPro" id="IPR030675">
    <property type="entry name" value="BPI/LBP"/>
</dbReference>
<dbReference type="GO" id="GO:0002281">
    <property type="term" value="P:macrophage activation involved in immune response"/>
    <property type="evidence" value="ECO:0007669"/>
    <property type="project" value="TreeGrafter"/>
</dbReference>
<comment type="subcellular location">
    <subcellularLocation>
        <location evidence="1 10">Secreted</location>
    </subcellularLocation>
</comment>
<dbReference type="GO" id="GO:0031663">
    <property type="term" value="P:lipopolysaccharide-mediated signaling pathway"/>
    <property type="evidence" value="ECO:0007669"/>
    <property type="project" value="TreeGrafter"/>
</dbReference>
<keyword evidence="7 10" id="KW-0325">Glycoprotein</keyword>
<evidence type="ECO:0000256" key="8">
    <source>
        <dbReference type="ARBA" id="ARBA00045486"/>
    </source>
</evidence>
<accession>A0A6P5KN92</accession>
<keyword evidence="14" id="KW-1185">Reference proteome</keyword>
<evidence type="ECO:0000256" key="2">
    <source>
        <dbReference type="ARBA" id="ARBA00007292"/>
    </source>
</evidence>
<organism evidence="14 15">
    <name type="scientific">Phascolarctos cinereus</name>
    <name type="common">Koala</name>
    <dbReference type="NCBI Taxonomy" id="38626"/>
    <lineage>
        <taxon>Eukaryota</taxon>
        <taxon>Metazoa</taxon>
        <taxon>Chordata</taxon>
        <taxon>Craniata</taxon>
        <taxon>Vertebrata</taxon>
        <taxon>Euteleostomi</taxon>
        <taxon>Mammalia</taxon>
        <taxon>Metatheria</taxon>
        <taxon>Diprotodontia</taxon>
        <taxon>Phascolarctidae</taxon>
        <taxon>Phascolarctos</taxon>
    </lineage>
</organism>
<gene>
    <name evidence="15" type="primary">LOC110211440</name>
</gene>
<dbReference type="GO" id="GO:0045087">
    <property type="term" value="P:innate immune response"/>
    <property type="evidence" value="ECO:0007669"/>
    <property type="project" value="UniProtKB-UniRule"/>
</dbReference>
<dbReference type="FunFam" id="3.15.20.10:FF:000001">
    <property type="entry name" value="Phospholipid transfer protein"/>
    <property type="match status" value="1"/>
</dbReference>
<name>A0A6P5KN92_PHACI</name>
<dbReference type="InterPro" id="IPR017943">
    <property type="entry name" value="Bactericidal_perm-incr_a/b_dom"/>
</dbReference>
<feature type="signal peptide" evidence="11">
    <location>
        <begin position="1"/>
        <end position="26"/>
    </location>
</feature>
<evidence type="ECO:0000256" key="4">
    <source>
        <dbReference type="ARBA" id="ARBA00015119"/>
    </source>
</evidence>
<dbReference type="Pfam" id="PF01273">
    <property type="entry name" value="LBP_BPI_CETP"/>
    <property type="match status" value="1"/>
</dbReference>
<dbReference type="InterPro" id="IPR001124">
    <property type="entry name" value="Lipid-bd_serum_glycop_C"/>
</dbReference>
<keyword evidence="10" id="KW-0399">Innate immunity</keyword>
<dbReference type="PANTHER" id="PTHR10504">
    <property type="entry name" value="BACTERICIDAL PERMEABILITY-INCREASING BPI PROTEIN-RELATED"/>
    <property type="match status" value="1"/>
</dbReference>
<proteinExistence type="inferred from homology"/>
<dbReference type="FunFam" id="3.15.10.10:FF:000001">
    <property type="entry name" value="phospholipid transfer protein-like"/>
    <property type="match status" value="1"/>
</dbReference>
<feature type="domain" description="Lipid-binding serum glycoprotein N-terminal" evidence="12">
    <location>
        <begin position="34"/>
        <end position="257"/>
    </location>
</feature>
<protein>
    <recommendedName>
        <fullName evidence="4 10">Lipopolysaccharide-binding protein</fullName>
        <shortName evidence="10">LBP</shortName>
    </recommendedName>
</protein>
<keyword evidence="10 11" id="KW-0732">Signal</keyword>
<dbReference type="Proteomes" id="UP000515140">
    <property type="component" value="Unplaced"/>
</dbReference>
<dbReference type="SUPFAM" id="SSF55394">
    <property type="entry name" value="Bactericidal permeability-increasing protein, BPI"/>
    <property type="match status" value="2"/>
</dbReference>
<dbReference type="Gene3D" id="3.15.10.10">
    <property type="entry name" value="Bactericidal permeability-increasing protein, domain 1"/>
    <property type="match status" value="1"/>
</dbReference>
<dbReference type="FunCoup" id="A0A6P5KN92">
    <property type="interactions" value="194"/>
</dbReference>
<evidence type="ECO:0000259" key="12">
    <source>
        <dbReference type="SMART" id="SM00328"/>
    </source>
</evidence>
<dbReference type="SMART" id="SM00328">
    <property type="entry name" value="BPI1"/>
    <property type="match status" value="1"/>
</dbReference>
<evidence type="ECO:0000256" key="9">
    <source>
        <dbReference type="PIRSR" id="PIRSR002417-50"/>
    </source>
</evidence>
<evidence type="ECO:0000256" key="1">
    <source>
        <dbReference type="ARBA" id="ARBA00004613"/>
    </source>
</evidence>
<comment type="similarity">
    <text evidence="2">Belongs to the BPI/LBP/Plunc superfamily. BPI/LBP family.</text>
</comment>
<feature type="disulfide bond" evidence="9">
    <location>
        <begin position="160"/>
        <end position="199"/>
    </location>
</feature>
<keyword evidence="10" id="KW-0391">Immunity</keyword>
<dbReference type="Gene3D" id="3.15.20.10">
    <property type="entry name" value="Bactericidal permeability-increasing protein, domain 2"/>
    <property type="match status" value="1"/>
</dbReference>
<keyword evidence="5 10" id="KW-0964">Secreted</keyword>
<keyword evidence="10" id="KW-0929">Antimicrobial</keyword>
<evidence type="ECO:0000256" key="10">
    <source>
        <dbReference type="RuleBase" id="RU369039"/>
    </source>
</evidence>
<evidence type="ECO:0000256" key="3">
    <source>
        <dbReference type="ARBA" id="ARBA00011317"/>
    </source>
</evidence>
<comment type="function">
    <text evidence="8 10">Plays a role in the innate immune response. Binds to the lipid A moiety of bacterial lipopolysaccharides (LPS), a glycolipid present in the outer membrane of all Gram-negative bacteria. Acts as an affinity enhancer for CD14, facilitating its association with LPS. Promotes the release of cytokines in response to bacterial lipopolysaccharide.</text>
</comment>
<evidence type="ECO:0000256" key="11">
    <source>
        <dbReference type="SAM" id="SignalP"/>
    </source>
</evidence>
<dbReference type="CDD" id="cd00025">
    <property type="entry name" value="BPI1"/>
    <property type="match status" value="1"/>
</dbReference>
<feature type="domain" description="Lipid-binding serum glycoprotein C-terminal" evidence="13">
    <location>
        <begin position="272"/>
        <end position="476"/>
    </location>
</feature>
<evidence type="ECO:0000313" key="15">
    <source>
        <dbReference type="RefSeq" id="XP_020846409.1"/>
    </source>
</evidence>
<dbReference type="GO" id="GO:0050830">
    <property type="term" value="P:defense response to Gram-positive bacterium"/>
    <property type="evidence" value="ECO:0007669"/>
    <property type="project" value="TreeGrafter"/>
</dbReference>